<evidence type="ECO:0000256" key="9">
    <source>
        <dbReference type="ARBA" id="ARBA00023136"/>
    </source>
</evidence>
<evidence type="ECO:0000313" key="12">
    <source>
        <dbReference type="EMBL" id="VVT45698.1"/>
    </source>
</evidence>
<evidence type="ECO:0000313" key="13">
    <source>
        <dbReference type="Proteomes" id="UP000398389"/>
    </source>
</evidence>
<dbReference type="PIRSF" id="PIRSF016478">
    <property type="entry name" value="Coatomer_esu"/>
    <property type="match status" value="1"/>
</dbReference>
<evidence type="ECO:0000256" key="1">
    <source>
        <dbReference type="ARBA" id="ARBA00004255"/>
    </source>
</evidence>
<dbReference type="InterPro" id="IPR006822">
    <property type="entry name" value="Coatomer_esu"/>
</dbReference>
<comment type="subcellular location">
    <subcellularLocation>
        <location evidence="2">Cytoplasmic vesicle</location>
        <location evidence="2">COPI-coated vesicle membrane</location>
        <topology evidence="2">Peripheral membrane protein</topology>
        <orientation evidence="2">Cytoplasmic side</orientation>
    </subcellularLocation>
    <subcellularLocation>
        <location evidence="1">Golgi apparatus membrane</location>
        <topology evidence="1">Peripheral membrane protein</topology>
        <orientation evidence="1">Cytoplasmic side</orientation>
    </subcellularLocation>
</comment>
<keyword evidence="7 11" id="KW-0653">Protein transport</keyword>
<dbReference type="SUPFAM" id="SSF48452">
    <property type="entry name" value="TPR-like"/>
    <property type="match status" value="1"/>
</dbReference>
<dbReference type="GO" id="GO:0006891">
    <property type="term" value="P:intra-Golgi vesicle-mediated transport"/>
    <property type="evidence" value="ECO:0007669"/>
    <property type="project" value="TreeGrafter"/>
</dbReference>
<dbReference type="GO" id="GO:0005198">
    <property type="term" value="F:structural molecule activity"/>
    <property type="evidence" value="ECO:0007669"/>
    <property type="project" value="UniProtKB-UniRule"/>
</dbReference>
<reference evidence="12 13" key="1">
    <citation type="submission" date="2019-09" db="EMBL/GenBank/DDBJ databases">
        <authorList>
            <person name="Brejova B."/>
        </authorList>
    </citation>
    <scope>NUCLEOTIDE SEQUENCE [LARGE SCALE GENOMIC DNA]</scope>
</reference>
<protein>
    <recommendedName>
        <fullName evidence="11">Coatomer subunit epsilon</fullName>
    </recommendedName>
</protein>
<dbReference type="AlphaFoldDB" id="A0A5E8B8V2"/>
<keyword evidence="13" id="KW-1185">Reference proteome</keyword>
<evidence type="ECO:0000256" key="6">
    <source>
        <dbReference type="ARBA" id="ARBA00022892"/>
    </source>
</evidence>
<dbReference type="PANTHER" id="PTHR10805">
    <property type="entry name" value="COATOMER SUBUNIT EPSILON"/>
    <property type="match status" value="1"/>
</dbReference>
<sequence length="287" mass="31774">MANTREVYNVQRAFYAGDYETVINTSTNSFSEAAVVYINVLIARAKIILGRQAEVIKGFSSCTEGDEDYLAVSALAKYTQGQKVDAVNEIEKLISESSDNHTVQFIGGIILVSEERLEEAVELLDRDANIEAATLLIQIYLIQNQLETASQKIKAISSWAQDNTAFNIAESWTFFRAGGYDRYQDGFYIYDELCSGGAITTKSLLGKIVSQLLLGRLPETESVVTQALEVDPENPDALISSISLAILLGQSYEEQEEKLKLAAPNHAYVKDLQAKNELFDELASRVF</sequence>
<keyword evidence="5 11" id="KW-0963">Cytoplasm</keyword>
<dbReference type="PANTHER" id="PTHR10805:SF0">
    <property type="entry name" value="COATOMER SUBUNIT EPSILON"/>
    <property type="match status" value="1"/>
</dbReference>
<proteinExistence type="inferred from homology"/>
<dbReference type="Pfam" id="PF04733">
    <property type="entry name" value="Coatomer_E"/>
    <property type="match status" value="1"/>
</dbReference>
<accession>A0A5E8B8V2</accession>
<evidence type="ECO:0000256" key="3">
    <source>
        <dbReference type="ARBA" id="ARBA00008827"/>
    </source>
</evidence>
<evidence type="ECO:0000256" key="7">
    <source>
        <dbReference type="ARBA" id="ARBA00022927"/>
    </source>
</evidence>
<evidence type="ECO:0000256" key="5">
    <source>
        <dbReference type="ARBA" id="ARBA00022490"/>
    </source>
</evidence>
<dbReference type="GO" id="GO:0006888">
    <property type="term" value="P:endoplasmic reticulum to Golgi vesicle-mediated transport"/>
    <property type="evidence" value="ECO:0007669"/>
    <property type="project" value="TreeGrafter"/>
</dbReference>
<dbReference type="InterPro" id="IPR011990">
    <property type="entry name" value="TPR-like_helical_dom_sf"/>
</dbReference>
<evidence type="ECO:0000256" key="8">
    <source>
        <dbReference type="ARBA" id="ARBA00023034"/>
    </source>
</evidence>
<dbReference type="GO" id="GO:0000139">
    <property type="term" value="C:Golgi membrane"/>
    <property type="evidence" value="ECO:0007669"/>
    <property type="project" value="UniProtKB-SubCell"/>
</dbReference>
<dbReference type="GeneID" id="43579669"/>
<evidence type="ECO:0000256" key="11">
    <source>
        <dbReference type="PIRNR" id="PIRNR016478"/>
    </source>
</evidence>
<keyword evidence="9 11" id="KW-0472">Membrane</keyword>
<dbReference type="OrthoDB" id="310217at2759"/>
<dbReference type="EMBL" id="CABVLU010000001">
    <property type="protein sequence ID" value="VVT45698.1"/>
    <property type="molecule type" value="Genomic_DNA"/>
</dbReference>
<dbReference type="GO" id="GO:0030126">
    <property type="term" value="C:COPI vesicle coat"/>
    <property type="evidence" value="ECO:0007669"/>
    <property type="project" value="TreeGrafter"/>
</dbReference>
<evidence type="ECO:0000256" key="2">
    <source>
        <dbReference type="ARBA" id="ARBA00004347"/>
    </source>
</evidence>
<name>A0A5E8B8V2_9ASCO</name>
<keyword evidence="6 11" id="KW-0931">ER-Golgi transport</keyword>
<evidence type="ECO:0000256" key="4">
    <source>
        <dbReference type="ARBA" id="ARBA00022448"/>
    </source>
</evidence>
<keyword evidence="10 11" id="KW-0968">Cytoplasmic vesicle</keyword>
<dbReference type="GO" id="GO:0006890">
    <property type="term" value="P:retrograde vesicle-mediated transport, Golgi to endoplasmic reticulum"/>
    <property type="evidence" value="ECO:0007669"/>
    <property type="project" value="UniProtKB-UniRule"/>
</dbReference>
<comment type="function">
    <text evidence="11">The coatomer is a cytosolic protein complex that binds to dilysine motifs and reversibly associates with Golgi non-clathrin-coated vesicles, which further mediate biosynthetic protein transport from the ER, via the Golgi up to the trans Golgi network. The coatomer complex is required for budding from Golgi membranes, and is essential for the retrograde Golgi-to-ER transport of dilysine-tagged proteins.</text>
</comment>
<dbReference type="Gene3D" id="1.25.40.10">
    <property type="entry name" value="Tetratricopeptide repeat domain"/>
    <property type="match status" value="1"/>
</dbReference>
<keyword evidence="4 11" id="KW-0813">Transport</keyword>
<keyword evidence="8 11" id="KW-0333">Golgi apparatus</keyword>
<dbReference type="RefSeq" id="XP_031851460.1">
    <property type="nucleotide sequence ID" value="XM_031995569.1"/>
</dbReference>
<evidence type="ECO:0000256" key="10">
    <source>
        <dbReference type="ARBA" id="ARBA00023329"/>
    </source>
</evidence>
<organism evidence="12 13">
    <name type="scientific">Magnusiomyces paraingens</name>
    <dbReference type="NCBI Taxonomy" id="2606893"/>
    <lineage>
        <taxon>Eukaryota</taxon>
        <taxon>Fungi</taxon>
        <taxon>Dikarya</taxon>
        <taxon>Ascomycota</taxon>
        <taxon>Saccharomycotina</taxon>
        <taxon>Dipodascomycetes</taxon>
        <taxon>Dipodascales</taxon>
        <taxon>Dipodascaceae</taxon>
        <taxon>Magnusiomyces</taxon>
    </lineage>
</organism>
<comment type="similarity">
    <text evidence="3 11">Belongs to the COPE family.</text>
</comment>
<dbReference type="Proteomes" id="UP000398389">
    <property type="component" value="Unassembled WGS sequence"/>
</dbReference>
<gene>
    <name evidence="12" type="ORF">SAPINGB_P000846</name>
</gene>
<dbReference type="GO" id="GO:0015031">
    <property type="term" value="P:protein transport"/>
    <property type="evidence" value="ECO:0007669"/>
    <property type="project" value="UniProtKB-UniRule"/>
</dbReference>